<dbReference type="InterPro" id="IPR011050">
    <property type="entry name" value="Pectin_lyase_fold/virulence"/>
</dbReference>
<keyword evidence="5" id="KW-0134">Cell wall</keyword>
<protein>
    <recommendedName>
        <fullName evidence="4">pectinesterase</fullName>
        <ecNumber evidence="4">3.1.1.11</ecNumber>
    </recommendedName>
</protein>
<dbReference type="Pfam" id="PF01095">
    <property type="entry name" value="Pectinesterase"/>
    <property type="match status" value="1"/>
</dbReference>
<comment type="subcellular location">
    <subcellularLocation>
        <location evidence="1">Secreted</location>
        <location evidence="1">Cell wall</location>
    </subcellularLocation>
</comment>
<gene>
    <name evidence="12" type="ORF">Tsubulata_007216</name>
</gene>
<dbReference type="PANTHER" id="PTHR31321:SF85">
    <property type="entry name" value="PECTINESTERASE CATALYTIC DOMAIN-CONTAINING PROTEIN"/>
    <property type="match status" value="1"/>
</dbReference>
<keyword evidence="13" id="KW-1185">Reference proteome</keyword>
<evidence type="ECO:0000256" key="6">
    <source>
        <dbReference type="ARBA" id="ARBA00022801"/>
    </source>
</evidence>
<evidence type="ECO:0000256" key="2">
    <source>
        <dbReference type="ARBA" id="ARBA00005184"/>
    </source>
</evidence>
<keyword evidence="5" id="KW-0964">Secreted</keyword>
<evidence type="ECO:0000256" key="1">
    <source>
        <dbReference type="ARBA" id="ARBA00004191"/>
    </source>
</evidence>
<evidence type="ECO:0000256" key="7">
    <source>
        <dbReference type="ARBA" id="ARBA00023085"/>
    </source>
</evidence>
<evidence type="ECO:0000256" key="10">
    <source>
        <dbReference type="ARBA" id="ARBA00057335"/>
    </source>
</evidence>
<dbReference type="SUPFAM" id="SSF51126">
    <property type="entry name" value="Pectin lyase-like"/>
    <property type="match status" value="1"/>
</dbReference>
<keyword evidence="7" id="KW-0063">Aspartyl esterase</keyword>
<dbReference type="EMBL" id="JAKUCV010007068">
    <property type="protein sequence ID" value="KAJ4824903.1"/>
    <property type="molecule type" value="Genomic_DNA"/>
</dbReference>
<feature type="domain" description="Pectinesterase catalytic" evidence="11">
    <location>
        <begin position="19"/>
        <end position="284"/>
    </location>
</feature>
<sequence length="315" mass="34576">MTFLLSCACLAHDPIGKTIVVDNKGGADFTTIQGAVDSIPIENKIWTKILVKEGTYVEKVLIKTPFIVLQGEGSTKTIIQWGESGGDVSQDVTFTLSYTTNFVAAYIGFKNTYNLGGAKNEVKQAPAANLHGNKASFYHCSFIGVQDTISDLAGQHYFKNCYIEGAVDFIWGYAPSIYEECILNVNTTGTGGQGFITAQGRLKVEDPSGFVFLSCSIQGEGLVYLGRAYTQYSTVIFKDTSMANIIQPQGWDAWENEGRESTFTYSEVNCTGLGANLSQRVDWMKKDLPPQILKSLIDINVFINSDGWIEQQPQV</sequence>
<reference evidence="12" key="2">
    <citation type="journal article" date="2023" name="Plants (Basel)">
        <title>Annotation of the Turnera subulata (Passifloraceae) Draft Genome Reveals the S-Locus Evolved after the Divergence of Turneroideae from Passifloroideae in a Stepwise Manner.</title>
        <authorList>
            <person name="Henning P.M."/>
            <person name="Roalson E.H."/>
            <person name="Mir W."/>
            <person name="McCubbin A.G."/>
            <person name="Shore J.S."/>
        </authorList>
    </citation>
    <scope>NUCLEOTIDE SEQUENCE</scope>
    <source>
        <strain evidence="12">F60SS</strain>
    </source>
</reference>
<name>A0A9Q0F4P1_9ROSI</name>
<dbReference type="Proteomes" id="UP001141552">
    <property type="component" value="Unassembled WGS sequence"/>
</dbReference>
<evidence type="ECO:0000256" key="4">
    <source>
        <dbReference type="ARBA" id="ARBA00013229"/>
    </source>
</evidence>
<evidence type="ECO:0000313" key="12">
    <source>
        <dbReference type="EMBL" id="KAJ4824903.1"/>
    </source>
</evidence>
<dbReference type="GO" id="GO:0045490">
    <property type="term" value="P:pectin catabolic process"/>
    <property type="evidence" value="ECO:0007669"/>
    <property type="project" value="TreeGrafter"/>
</dbReference>
<proteinExistence type="inferred from homology"/>
<evidence type="ECO:0000256" key="3">
    <source>
        <dbReference type="ARBA" id="ARBA00008891"/>
    </source>
</evidence>
<accession>A0A9Q0F4P1</accession>
<evidence type="ECO:0000259" key="11">
    <source>
        <dbReference type="Pfam" id="PF01095"/>
    </source>
</evidence>
<dbReference type="PANTHER" id="PTHR31321">
    <property type="entry name" value="ACYL-COA THIOESTER HYDROLASE YBHC-RELATED"/>
    <property type="match status" value="1"/>
</dbReference>
<dbReference type="GO" id="GO:0042545">
    <property type="term" value="P:cell wall modification"/>
    <property type="evidence" value="ECO:0007669"/>
    <property type="project" value="InterPro"/>
</dbReference>
<comment type="catalytic activity">
    <reaction evidence="9">
        <text>[(1-&gt;4)-alpha-D-galacturonosyl methyl ester](n) + n H2O = [(1-&gt;4)-alpha-D-galacturonosyl](n) + n methanol + n H(+)</text>
        <dbReference type="Rhea" id="RHEA:22380"/>
        <dbReference type="Rhea" id="RHEA-COMP:14570"/>
        <dbReference type="Rhea" id="RHEA-COMP:14573"/>
        <dbReference type="ChEBI" id="CHEBI:15377"/>
        <dbReference type="ChEBI" id="CHEBI:15378"/>
        <dbReference type="ChEBI" id="CHEBI:17790"/>
        <dbReference type="ChEBI" id="CHEBI:140522"/>
        <dbReference type="ChEBI" id="CHEBI:140523"/>
        <dbReference type="EC" id="3.1.1.11"/>
    </reaction>
</comment>
<dbReference type="EC" id="3.1.1.11" evidence="4"/>
<organism evidence="12 13">
    <name type="scientific">Turnera subulata</name>
    <dbReference type="NCBI Taxonomy" id="218843"/>
    <lineage>
        <taxon>Eukaryota</taxon>
        <taxon>Viridiplantae</taxon>
        <taxon>Streptophyta</taxon>
        <taxon>Embryophyta</taxon>
        <taxon>Tracheophyta</taxon>
        <taxon>Spermatophyta</taxon>
        <taxon>Magnoliopsida</taxon>
        <taxon>eudicotyledons</taxon>
        <taxon>Gunneridae</taxon>
        <taxon>Pentapetalae</taxon>
        <taxon>rosids</taxon>
        <taxon>fabids</taxon>
        <taxon>Malpighiales</taxon>
        <taxon>Passifloraceae</taxon>
        <taxon>Turnera</taxon>
    </lineage>
</organism>
<evidence type="ECO:0000256" key="5">
    <source>
        <dbReference type="ARBA" id="ARBA00022512"/>
    </source>
</evidence>
<evidence type="ECO:0000256" key="8">
    <source>
        <dbReference type="ARBA" id="ARBA00023180"/>
    </source>
</evidence>
<dbReference type="OrthoDB" id="2019149at2759"/>
<keyword evidence="6" id="KW-0378">Hydrolase</keyword>
<dbReference type="InterPro" id="IPR000070">
    <property type="entry name" value="Pectinesterase_cat"/>
</dbReference>
<evidence type="ECO:0000256" key="9">
    <source>
        <dbReference type="ARBA" id="ARBA00047928"/>
    </source>
</evidence>
<dbReference type="Gene3D" id="2.160.20.10">
    <property type="entry name" value="Single-stranded right-handed beta-helix, Pectin lyase-like"/>
    <property type="match status" value="1"/>
</dbReference>
<comment type="similarity">
    <text evidence="3">Belongs to the pectinesterase family.</text>
</comment>
<comment type="pathway">
    <text evidence="2">Glycan metabolism; pectin degradation; 2-dehydro-3-deoxy-D-gluconate from pectin: step 1/5.</text>
</comment>
<evidence type="ECO:0000313" key="13">
    <source>
        <dbReference type="Proteomes" id="UP001141552"/>
    </source>
</evidence>
<comment type="caution">
    <text evidence="12">The sequence shown here is derived from an EMBL/GenBank/DDBJ whole genome shotgun (WGS) entry which is preliminary data.</text>
</comment>
<dbReference type="FunFam" id="2.160.20.10:FF:000013">
    <property type="entry name" value="Pectinesterase"/>
    <property type="match status" value="1"/>
</dbReference>
<dbReference type="InterPro" id="IPR012334">
    <property type="entry name" value="Pectin_lyas_fold"/>
</dbReference>
<comment type="function">
    <text evidence="10">Acts in the modification of cell walls via demethylesterification of cell wall pectin.</text>
</comment>
<dbReference type="GO" id="GO:0030599">
    <property type="term" value="F:pectinesterase activity"/>
    <property type="evidence" value="ECO:0007669"/>
    <property type="project" value="UniProtKB-EC"/>
</dbReference>
<keyword evidence="8" id="KW-0325">Glycoprotein</keyword>
<dbReference type="AlphaFoldDB" id="A0A9Q0F4P1"/>
<reference evidence="12" key="1">
    <citation type="submission" date="2022-02" db="EMBL/GenBank/DDBJ databases">
        <authorList>
            <person name="Henning P.M."/>
            <person name="McCubbin A.G."/>
            <person name="Shore J.S."/>
        </authorList>
    </citation>
    <scope>NUCLEOTIDE SEQUENCE</scope>
    <source>
        <strain evidence="12">F60SS</strain>
        <tissue evidence="12">Leaves</tissue>
    </source>
</reference>